<dbReference type="KEGG" id="rom:EI983_18110"/>
<name>A0A6I6IVX5_9RHOB</name>
<evidence type="ECO:0000256" key="1">
    <source>
        <dbReference type="SAM" id="SignalP"/>
    </source>
</evidence>
<protein>
    <submittedName>
        <fullName evidence="2">Uncharacterized protein</fullName>
    </submittedName>
</protein>
<gene>
    <name evidence="2" type="ORF">EI983_18110</name>
</gene>
<dbReference type="EMBL" id="CP034348">
    <property type="protein sequence ID" value="QGY00074.1"/>
    <property type="molecule type" value="Genomic_DNA"/>
</dbReference>
<evidence type="ECO:0000313" key="2">
    <source>
        <dbReference type="EMBL" id="QGY00074.1"/>
    </source>
</evidence>
<dbReference type="Proteomes" id="UP000428330">
    <property type="component" value="Chromosome"/>
</dbReference>
<dbReference type="AlphaFoldDB" id="A0A6I6IVX5"/>
<feature type="signal peptide" evidence="1">
    <location>
        <begin position="1"/>
        <end position="22"/>
    </location>
</feature>
<evidence type="ECO:0000313" key="3">
    <source>
        <dbReference type="Proteomes" id="UP000428330"/>
    </source>
</evidence>
<dbReference type="RefSeq" id="WP_157708755.1">
    <property type="nucleotide sequence ID" value="NZ_CP034348.1"/>
</dbReference>
<keyword evidence="1" id="KW-0732">Signal</keyword>
<reference evidence="3" key="1">
    <citation type="submission" date="2018-12" db="EMBL/GenBank/DDBJ databases">
        <title>Complete genome sequence of Roseovarius sp. MME-070.</title>
        <authorList>
            <person name="Nam Y.-D."/>
            <person name="Kang J."/>
            <person name="Chung W.-H."/>
            <person name="Park Y.S."/>
        </authorList>
    </citation>
    <scope>NUCLEOTIDE SEQUENCE [LARGE SCALE GENOMIC DNA]</scope>
    <source>
        <strain evidence="3">MME-070</strain>
    </source>
</reference>
<accession>A0A6I6IVX5</accession>
<feature type="chain" id="PRO_5026038163" evidence="1">
    <location>
        <begin position="23"/>
        <end position="160"/>
    </location>
</feature>
<dbReference type="OrthoDB" id="7862633at2"/>
<organism evidence="2 3">
    <name type="scientific">Roseovarius faecimaris</name>
    <dbReference type="NCBI Taxonomy" id="2494550"/>
    <lineage>
        <taxon>Bacteria</taxon>
        <taxon>Pseudomonadati</taxon>
        <taxon>Pseudomonadota</taxon>
        <taxon>Alphaproteobacteria</taxon>
        <taxon>Rhodobacterales</taxon>
        <taxon>Roseobacteraceae</taxon>
        <taxon>Roseovarius</taxon>
    </lineage>
</organism>
<keyword evidence="3" id="KW-1185">Reference proteome</keyword>
<sequence length="160" mass="16944">MQFGSAFATIAILISISTKAYAEAYESDGVATGQSNSEITEFSADHTIMNTRTVYSKFDMADATNPMSKLTGPCFGVMEMRGGAVEGNGVCVFDGLEGDRVLLGWTARRLDPQGQVHGYWTVNSGTGLWLQASGGGTFTSKVNRSNGAAKNTIKGAITLR</sequence>
<proteinExistence type="predicted"/>